<evidence type="ECO:0000313" key="2">
    <source>
        <dbReference type="Proteomes" id="UP001243375"/>
    </source>
</evidence>
<sequence length="231" mass="24252">MAVPMQAINTRNNTTAHIAGSITIRATTISTGTGVAPFLQLVCKIANLLSPIDENSNPSAAQPLLPKLSLIQYLPRSNHTVASADTSPVPSARTATDSLPAEEFSDLESSLDAGPDIIRHPDVLSPVLRKRLADAGVLRLLRVRAGEAIDSSVLANSLQTGGQAATTVDIRGKGNQEQDSSGTGSWFSWLTPSSNKSPPDSSTPPPAQEVTLRDGKLGDQRVGVMTCLPLQ</sequence>
<comment type="caution">
    <text evidence="1">The sequence shown here is derived from an EMBL/GenBank/DDBJ whole genome shotgun (WGS) entry which is preliminary data.</text>
</comment>
<gene>
    <name evidence="1" type="ORF">QFC22_000578</name>
</gene>
<dbReference type="Proteomes" id="UP001243375">
    <property type="component" value="Unassembled WGS sequence"/>
</dbReference>
<evidence type="ECO:0000313" key="1">
    <source>
        <dbReference type="EMBL" id="KAJ9125616.1"/>
    </source>
</evidence>
<name>A0ACC2XPQ1_9TREE</name>
<protein>
    <submittedName>
        <fullName evidence="1">Uncharacterized protein</fullName>
    </submittedName>
</protein>
<dbReference type="EMBL" id="JASBWU010000001">
    <property type="protein sequence ID" value="KAJ9125616.1"/>
    <property type="molecule type" value="Genomic_DNA"/>
</dbReference>
<reference evidence="1" key="1">
    <citation type="submission" date="2023-04" db="EMBL/GenBank/DDBJ databases">
        <title>Draft Genome sequencing of Naganishia species isolated from polar environments using Oxford Nanopore Technology.</title>
        <authorList>
            <person name="Leo P."/>
            <person name="Venkateswaran K."/>
        </authorList>
    </citation>
    <scope>NUCLEOTIDE SEQUENCE</scope>
    <source>
        <strain evidence="1">MNA-CCFEE 5425</strain>
    </source>
</reference>
<keyword evidence="2" id="KW-1185">Reference proteome</keyword>
<accession>A0ACC2XPQ1</accession>
<organism evidence="1 2">
    <name type="scientific">Naganishia vaughanmartiniae</name>
    <dbReference type="NCBI Taxonomy" id="1424756"/>
    <lineage>
        <taxon>Eukaryota</taxon>
        <taxon>Fungi</taxon>
        <taxon>Dikarya</taxon>
        <taxon>Basidiomycota</taxon>
        <taxon>Agaricomycotina</taxon>
        <taxon>Tremellomycetes</taxon>
        <taxon>Filobasidiales</taxon>
        <taxon>Filobasidiaceae</taxon>
        <taxon>Naganishia</taxon>
    </lineage>
</organism>
<proteinExistence type="predicted"/>